<comment type="caution">
    <text evidence="1">The sequence shown here is derived from an EMBL/GenBank/DDBJ whole genome shotgun (WGS) entry which is preliminary data.</text>
</comment>
<name>A0ABV3IP15_9ACTN</name>
<dbReference type="EMBL" id="JBFASG010000003">
    <property type="protein sequence ID" value="MEV4922246.1"/>
    <property type="molecule type" value="Genomic_DNA"/>
</dbReference>
<dbReference type="RefSeq" id="WP_366086904.1">
    <property type="nucleotide sequence ID" value="NZ_JBFASG010000003.1"/>
</dbReference>
<evidence type="ECO:0000313" key="2">
    <source>
        <dbReference type="Proteomes" id="UP001552479"/>
    </source>
</evidence>
<organism evidence="1 2">
    <name type="scientific">Streptomyces roseoverticillatus</name>
    <dbReference type="NCBI Taxonomy" id="66429"/>
    <lineage>
        <taxon>Bacteria</taxon>
        <taxon>Bacillati</taxon>
        <taxon>Actinomycetota</taxon>
        <taxon>Actinomycetes</taxon>
        <taxon>Kitasatosporales</taxon>
        <taxon>Streptomycetaceae</taxon>
        <taxon>Streptomyces</taxon>
    </lineage>
</organism>
<reference evidence="1 2" key="1">
    <citation type="submission" date="2024-06" db="EMBL/GenBank/DDBJ databases">
        <title>The Natural Products Discovery Center: Release of the First 8490 Sequenced Strains for Exploring Actinobacteria Biosynthetic Diversity.</title>
        <authorList>
            <person name="Kalkreuter E."/>
            <person name="Kautsar S.A."/>
            <person name="Yang D."/>
            <person name="Bader C.D."/>
            <person name="Teijaro C.N."/>
            <person name="Fluegel L."/>
            <person name="Davis C.M."/>
            <person name="Simpson J.R."/>
            <person name="Lauterbach L."/>
            <person name="Steele A.D."/>
            <person name="Gui C."/>
            <person name="Meng S."/>
            <person name="Li G."/>
            <person name="Viehrig K."/>
            <person name="Ye F."/>
            <person name="Su P."/>
            <person name="Kiefer A.F."/>
            <person name="Nichols A."/>
            <person name="Cepeda A.J."/>
            <person name="Yan W."/>
            <person name="Fan B."/>
            <person name="Jiang Y."/>
            <person name="Adhikari A."/>
            <person name="Zheng C.-J."/>
            <person name="Schuster L."/>
            <person name="Cowan T.M."/>
            <person name="Smanski M.J."/>
            <person name="Chevrette M.G."/>
            <person name="De Carvalho L.P.S."/>
            <person name="Shen B."/>
        </authorList>
    </citation>
    <scope>NUCLEOTIDE SEQUENCE [LARGE SCALE GENOMIC DNA]</scope>
    <source>
        <strain evidence="1 2">NPDC053791</strain>
    </source>
</reference>
<sequence>MDTTDLDDLTAARRITQHLRHRVVLRLDPVGSAAVGRSTEDTTAELRRKLAEVAAGSAR</sequence>
<protein>
    <submittedName>
        <fullName evidence="1">Uncharacterized protein</fullName>
    </submittedName>
</protein>
<proteinExistence type="predicted"/>
<dbReference type="Proteomes" id="UP001552479">
    <property type="component" value="Unassembled WGS sequence"/>
</dbReference>
<gene>
    <name evidence="1" type="ORF">AB0L03_05250</name>
</gene>
<evidence type="ECO:0000313" key="1">
    <source>
        <dbReference type="EMBL" id="MEV4922246.1"/>
    </source>
</evidence>
<keyword evidence="2" id="KW-1185">Reference proteome</keyword>
<accession>A0ABV3IP15</accession>